<organism evidence="3 4">
    <name type="scientific">Piloderma croceum (strain F 1598)</name>
    <dbReference type="NCBI Taxonomy" id="765440"/>
    <lineage>
        <taxon>Eukaryota</taxon>
        <taxon>Fungi</taxon>
        <taxon>Dikarya</taxon>
        <taxon>Basidiomycota</taxon>
        <taxon>Agaricomycotina</taxon>
        <taxon>Agaricomycetes</taxon>
        <taxon>Agaricomycetidae</taxon>
        <taxon>Atheliales</taxon>
        <taxon>Atheliaceae</taxon>
        <taxon>Piloderma</taxon>
    </lineage>
</organism>
<feature type="compositionally biased region" description="Polar residues" evidence="2">
    <location>
        <begin position="430"/>
        <end position="439"/>
    </location>
</feature>
<gene>
    <name evidence="3" type="ORF">PILCRDRAFT_824570</name>
</gene>
<feature type="compositionally biased region" description="Polar residues" evidence="2">
    <location>
        <begin position="796"/>
        <end position="824"/>
    </location>
</feature>
<keyword evidence="4" id="KW-1185">Reference proteome</keyword>
<dbReference type="AlphaFoldDB" id="A0A0C3F0P4"/>
<dbReference type="OrthoDB" id="3268221at2759"/>
<sequence>MMSEWPYSYEPDDTSPESPDRSPSPRTDLLSPVYDGALERPTSRRRSIPRGPTERFRRERERVHSASSKRDLVKALINEEYESKQTRRVLYKAYDQFQNETRRATEAEGRALEAAQRYRSLNESKILAQQEAVRVKEELRLYKLQLENAQKEINKAQDILQTVEEQRDDAEASAARARDTARKLNEARLVEQAREEGRRLGFEEGIKRGRELGFDDGRNLDYDDGDTGLRAIPPGPVDRMLEGTYDAEYDRGNTPSGSAPRITTTPQVIRAPSPPPKDRTPLRTRKDSASSSRRGLPSPTPLPLSPPRRPVSLNNEPLSPRHLSGITSPPDNWIPTADQAHFIAMPPPHEMQRAPEPMSATTDADSIRSRTLGSVASPSGLQHRTSLDSQASTNHSKASTALSQLDLVTPPHTTVGRNGGRRGLSVIPEDTSSQRSPNGSIRDRSIHSDHRMPFQTPDLARAVSDRDTDSPSQLQEARMRDKRLNQKMADELRYSDPNQVEEWRRSGIKEAQSRTNQDAPPRRRPSNLTIPSPLSPQDLPVDPFPESSNSPGHRRTRSMASVSNHSLNAPSSRRDRKSISSGSTVPEITIEPPSRPASDHQDRPGFRAAGLLSPDHAPNPLPNVEPQPSGPSLVPTVPNSPVIPSYIYKSLPDNNLPPGFTPIGPPTNALPPVVPLEGPPTPDDGDPIPIPPPFSSSYSSSAGPSAAPFPGGSARASPSSRHRDLISPIPNNSALYPDMPPRSSSAMSKSSRSKTPRINAYETAPIPADVSYPQPMVINASMSGGTAYHVPLPASVGSQSPGHRRSVSLNAGQTPSSLGRTKTLPNRAMTPKPSNSSLGSRQSYSHYDPDSHLDPAFFGSNDYRRDRVTEANTVANANGSRQSTSPALSYATLPAFS</sequence>
<feature type="region of interest" description="Disordered" evidence="2">
    <location>
        <begin position="373"/>
        <end position="759"/>
    </location>
</feature>
<feature type="compositionally biased region" description="Pro residues" evidence="2">
    <location>
        <begin position="617"/>
        <end position="629"/>
    </location>
</feature>
<feature type="compositionally biased region" description="Polar residues" evidence="2">
    <location>
        <begin position="832"/>
        <end position="845"/>
    </location>
</feature>
<dbReference type="Proteomes" id="UP000054166">
    <property type="component" value="Unassembled WGS sequence"/>
</dbReference>
<feature type="compositionally biased region" description="Polar residues" evidence="2">
    <location>
        <begin position="373"/>
        <end position="403"/>
    </location>
</feature>
<evidence type="ECO:0000256" key="2">
    <source>
        <dbReference type="SAM" id="MobiDB-lite"/>
    </source>
</evidence>
<reference evidence="4" key="2">
    <citation type="submission" date="2015-01" db="EMBL/GenBank/DDBJ databases">
        <title>Evolutionary Origins and Diversification of the Mycorrhizal Mutualists.</title>
        <authorList>
            <consortium name="DOE Joint Genome Institute"/>
            <consortium name="Mycorrhizal Genomics Consortium"/>
            <person name="Kohler A."/>
            <person name="Kuo A."/>
            <person name="Nagy L.G."/>
            <person name="Floudas D."/>
            <person name="Copeland A."/>
            <person name="Barry K.W."/>
            <person name="Cichocki N."/>
            <person name="Veneault-Fourrey C."/>
            <person name="LaButti K."/>
            <person name="Lindquist E.A."/>
            <person name="Lipzen A."/>
            <person name="Lundell T."/>
            <person name="Morin E."/>
            <person name="Murat C."/>
            <person name="Riley R."/>
            <person name="Ohm R."/>
            <person name="Sun H."/>
            <person name="Tunlid A."/>
            <person name="Henrissat B."/>
            <person name="Grigoriev I.V."/>
            <person name="Hibbett D.S."/>
            <person name="Martin F."/>
        </authorList>
    </citation>
    <scope>NUCLEOTIDE SEQUENCE [LARGE SCALE GENOMIC DNA]</scope>
    <source>
        <strain evidence="4">F 1598</strain>
    </source>
</reference>
<accession>A0A0C3F0P4</accession>
<feature type="compositionally biased region" description="Pro residues" evidence="2">
    <location>
        <begin position="298"/>
        <end position="309"/>
    </location>
</feature>
<keyword evidence="1" id="KW-0175">Coiled coil</keyword>
<reference evidence="3 4" key="1">
    <citation type="submission" date="2014-04" db="EMBL/GenBank/DDBJ databases">
        <authorList>
            <consortium name="DOE Joint Genome Institute"/>
            <person name="Kuo A."/>
            <person name="Tarkka M."/>
            <person name="Buscot F."/>
            <person name="Kohler A."/>
            <person name="Nagy L.G."/>
            <person name="Floudas D."/>
            <person name="Copeland A."/>
            <person name="Barry K.W."/>
            <person name="Cichocki N."/>
            <person name="Veneault-Fourrey C."/>
            <person name="LaButti K."/>
            <person name="Lindquist E.A."/>
            <person name="Lipzen A."/>
            <person name="Lundell T."/>
            <person name="Morin E."/>
            <person name="Murat C."/>
            <person name="Sun H."/>
            <person name="Tunlid A."/>
            <person name="Henrissat B."/>
            <person name="Grigoriev I.V."/>
            <person name="Hibbett D.S."/>
            <person name="Martin F."/>
            <person name="Nordberg H.P."/>
            <person name="Cantor M.N."/>
            <person name="Hua S.X."/>
        </authorList>
    </citation>
    <scope>NUCLEOTIDE SEQUENCE [LARGE SCALE GENOMIC DNA]</scope>
    <source>
        <strain evidence="3 4">F 1598</strain>
    </source>
</reference>
<feature type="compositionally biased region" description="Basic and acidic residues" evidence="2">
    <location>
        <begin position="501"/>
        <end position="512"/>
    </location>
</feature>
<evidence type="ECO:0000313" key="3">
    <source>
        <dbReference type="EMBL" id="KIM78360.1"/>
    </source>
</evidence>
<feature type="compositionally biased region" description="Polar residues" evidence="2">
    <location>
        <begin position="558"/>
        <end position="571"/>
    </location>
</feature>
<feature type="region of interest" description="Disordered" evidence="2">
    <location>
        <begin position="211"/>
        <end position="335"/>
    </location>
</feature>
<feature type="region of interest" description="Disordered" evidence="2">
    <location>
        <begin position="788"/>
        <end position="897"/>
    </location>
</feature>
<feature type="compositionally biased region" description="Basic and acidic residues" evidence="2">
    <location>
        <begin position="52"/>
        <end position="69"/>
    </location>
</feature>
<feature type="compositionally biased region" description="Pro residues" evidence="2">
    <location>
        <begin position="659"/>
        <end position="694"/>
    </location>
</feature>
<feature type="compositionally biased region" description="Basic and acidic residues" evidence="2">
    <location>
        <begin position="276"/>
        <end position="288"/>
    </location>
</feature>
<feature type="compositionally biased region" description="Basic and acidic residues" evidence="2">
    <location>
        <begin position="441"/>
        <end position="452"/>
    </location>
</feature>
<evidence type="ECO:0000256" key="1">
    <source>
        <dbReference type="SAM" id="Coils"/>
    </source>
</evidence>
<dbReference type="EMBL" id="KN833017">
    <property type="protein sequence ID" value="KIM78360.1"/>
    <property type="molecule type" value="Genomic_DNA"/>
</dbReference>
<dbReference type="HOGENOM" id="CLU_335288_0_0_1"/>
<feature type="compositionally biased region" description="Basic and acidic residues" evidence="2">
    <location>
        <begin position="211"/>
        <end position="221"/>
    </location>
</feature>
<feature type="coiled-coil region" evidence="1">
    <location>
        <begin position="132"/>
        <end position="187"/>
    </location>
</feature>
<feature type="compositionally biased region" description="Polar residues" evidence="2">
    <location>
        <begin position="870"/>
        <end position="887"/>
    </location>
</feature>
<feature type="region of interest" description="Disordered" evidence="2">
    <location>
        <begin position="1"/>
        <end position="69"/>
    </location>
</feature>
<evidence type="ECO:0000313" key="4">
    <source>
        <dbReference type="Proteomes" id="UP000054166"/>
    </source>
</evidence>
<feature type="compositionally biased region" description="Low complexity" evidence="2">
    <location>
        <begin position="741"/>
        <end position="750"/>
    </location>
</feature>
<name>A0A0C3F0P4_PILCF</name>
<dbReference type="STRING" id="765440.A0A0C3F0P4"/>
<feature type="compositionally biased region" description="Low complexity" evidence="2">
    <location>
        <begin position="695"/>
        <end position="719"/>
    </location>
</feature>
<dbReference type="CDD" id="cd06503">
    <property type="entry name" value="ATP-synt_Fo_b"/>
    <property type="match status" value="1"/>
</dbReference>
<feature type="compositionally biased region" description="Polar residues" evidence="2">
    <location>
        <begin position="253"/>
        <end position="267"/>
    </location>
</feature>
<feature type="compositionally biased region" description="Basic and acidic residues" evidence="2">
    <location>
        <begin position="477"/>
        <end position="494"/>
    </location>
</feature>
<dbReference type="InParanoid" id="A0A0C3F0P4"/>
<proteinExistence type="predicted"/>
<protein>
    <submittedName>
        <fullName evidence="3">Uncharacterized protein</fullName>
    </submittedName>
</protein>